<dbReference type="AlphaFoldDB" id="A0AAV2SKZ4"/>
<name>A0AAV2SKZ4_MEGNR</name>
<protein>
    <recommendedName>
        <fullName evidence="3">Reverse transcriptase</fullName>
    </recommendedName>
</protein>
<dbReference type="Proteomes" id="UP001497623">
    <property type="component" value="Unassembled WGS sequence"/>
</dbReference>
<sequence length="269" mass="31052">ALKFISFVNKNNDVPFVVKKKIFDAALMSAMLYGCESWLNGDLKPVEKLYKWCIKQLLGVRKTTNNDACLLELGLPPLRALVKAKQRKFFTKMWIERIDFDSDPLMHAMRVVLGYGDSMSRLVRDLSTVNTNDVEEAKNIMKSKILNSLSNRLVFYKSINPELNVHDVYTQHIKVNEIERISWTRLRLSAHSLAIERGRWNRRGRGRLPVEERLCSCGQVQTESHIIENCPMSLQLRQANNISTVNDLMLVRTDYNKVCAIIHNLLALY</sequence>
<comment type="caution">
    <text evidence="1">The sequence shown here is derived from an EMBL/GenBank/DDBJ whole genome shotgun (WGS) entry which is preliminary data.</text>
</comment>
<proteinExistence type="predicted"/>
<evidence type="ECO:0008006" key="3">
    <source>
        <dbReference type="Google" id="ProtNLM"/>
    </source>
</evidence>
<reference evidence="1 2" key="1">
    <citation type="submission" date="2024-05" db="EMBL/GenBank/DDBJ databases">
        <authorList>
            <person name="Wallberg A."/>
        </authorList>
    </citation>
    <scope>NUCLEOTIDE SEQUENCE [LARGE SCALE GENOMIC DNA]</scope>
</reference>
<evidence type="ECO:0000313" key="1">
    <source>
        <dbReference type="EMBL" id="CAL4203203.1"/>
    </source>
</evidence>
<dbReference type="EMBL" id="CAXKWB010079085">
    <property type="protein sequence ID" value="CAL4203203.1"/>
    <property type="molecule type" value="Genomic_DNA"/>
</dbReference>
<keyword evidence="2" id="KW-1185">Reference proteome</keyword>
<accession>A0AAV2SKZ4</accession>
<gene>
    <name evidence="1" type="ORF">MNOR_LOCUS37756</name>
</gene>
<organism evidence="1 2">
    <name type="scientific">Meganyctiphanes norvegica</name>
    <name type="common">Northern krill</name>
    <name type="synonym">Thysanopoda norvegica</name>
    <dbReference type="NCBI Taxonomy" id="48144"/>
    <lineage>
        <taxon>Eukaryota</taxon>
        <taxon>Metazoa</taxon>
        <taxon>Ecdysozoa</taxon>
        <taxon>Arthropoda</taxon>
        <taxon>Crustacea</taxon>
        <taxon>Multicrustacea</taxon>
        <taxon>Malacostraca</taxon>
        <taxon>Eumalacostraca</taxon>
        <taxon>Eucarida</taxon>
        <taxon>Euphausiacea</taxon>
        <taxon>Euphausiidae</taxon>
        <taxon>Meganyctiphanes</taxon>
    </lineage>
</organism>
<evidence type="ECO:0000313" key="2">
    <source>
        <dbReference type="Proteomes" id="UP001497623"/>
    </source>
</evidence>
<feature type="non-terminal residue" evidence="1">
    <location>
        <position position="1"/>
    </location>
</feature>